<dbReference type="PANTHER" id="PTHR31662">
    <property type="entry name" value="BNAANNG10740D PROTEIN-RELATED"/>
    <property type="match status" value="1"/>
</dbReference>
<evidence type="ECO:0000259" key="3">
    <source>
        <dbReference type="Pfam" id="PF04504"/>
    </source>
</evidence>
<comment type="caution">
    <text evidence="5">The sequence shown here is derived from an EMBL/GenBank/DDBJ whole genome shotgun (WGS) entry which is preliminary data.</text>
</comment>
<dbReference type="Pfam" id="PF04504">
    <property type="entry name" value="GeBP-like_DBD"/>
    <property type="match status" value="1"/>
</dbReference>
<reference evidence="6 7" key="1">
    <citation type="journal article" date="2020" name="bioRxiv">
        <title>Sequence and annotation of 42 cannabis genomes reveals extensive copy number variation in cannabinoid synthesis and pathogen resistance genes.</title>
        <authorList>
            <person name="Mckernan K.J."/>
            <person name="Helbert Y."/>
            <person name="Kane L.T."/>
            <person name="Ebling H."/>
            <person name="Zhang L."/>
            <person name="Liu B."/>
            <person name="Eaton Z."/>
            <person name="Mclaughlin S."/>
            <person name="Kingan S."/>
            <person name="Baybayan P."/>
            <person name="Concepcion G."/>
            <person name="Jordan M."/>
            <person name="Riva A."/>
            <person name="Barbazuk W."/>
            <person name="Harkins T."/>
        </authorList>
    </citation>
    <scope>NUCLEOTIDE SEQUENCE [LARGE SCALE GENOMIC DNA]</scope>
    <source>
        <strain evidence="6 7">cv. Jamaican Lion 4</strain>
        <strain evidence="5">Father</strain>
        <strain evidence="4">Mother</strain>
        <tissue evidence="5">Leaf</tissue>
    </source>
</reference>
<name>A0A7J6FFP2_CANSA</name>
<evidence type="ECO:0000256" key="2">
    <source>
        <dbReference type="SAM" id="MobiDB-lite"/>
    </source>
</evidence>
<sequence length="295" mass="34806">MKSLYVGENFDFDAFEDYYIFDHETNSETDLGSDSTYNIVPELATTNFSIGASNKRSRNSKRTITTDKNNRNNNKMTITKKKKKKTKNSSRTWSFEDEITLLQGFINYSKSKQQQNNNNVASNDFFLFIRDSLMASIPNLTKRQLSDKFRRLKKKFNANRSSYPLHPPTHQHDQKVFELSNIIWGHDDHDHDRNHDDKNKQVTISGSDRSDNDDDDDDDDDDDEVFLSDEYDIVILLPELLEDYLLDHGVRFDWLEEKDVKKLEENWKKVKVLEHKYVIEKSSLDIFMNRLKLQL</sequence>
<evidence type="ECO:0000313" key="4">
    <source>
        <dbReference type="EMBL" id="KAF4349958.1"/>
    </source>
</evidence>
<gene>
    <name evidence="4" type="ORF">F8388_002166</name>
    <name evidence="5" type="ORF">G4B88_016451</name>
</gene>
<feature type="domain" description="Glabrous enhancer-binding protein-like DBD" evidence="3">
    <location>
        <begin position="90"/>
        <end position="185"/>
    </location>
</feature>
<evidence type="ECO:0000256" key="1">
    <source>
        <dbReference type="ARBA" id="ARBA00010820"/>
    </source>
</evidence>
<comment type="similarity">
    <text evidence="1">Belongs to the GeBP family.</text>
</comment>
<feature type="region of interest" description="Disordered" evidence="2">
    <location>
        <begin position="53"/>
        <end position="74"/>
    </location>
</feature>
<evidence type="ECO:0000313" key="6">
    <source>
        <dbReference type="Proteomes" id="UP000525078"/>
    </source>
</evidence>
<dbReference type="GO" id="GO:0005634">
    <property type="term" value="C:nucleus"/>
    <property type="evidence" value="ECO:0007669"/>
    <property type="project" value="TreeGrafter"/>
</dbReference>
<keyword evidence="7" id="KW-1185">Reference proteome</keyword>
<evidence type="ECO:0000313" key="7">
    <source>
        <dbReference type="Proteomes" id="UP000583929"/>
    </source>
</evidence>
<feature type="region of interest" description="Disordered" evidence="2">
    <location>
        <begin position="188"/>
        <end position="221"/>
    </location>
</feature>
<evidence type="ECO:0000313" key="5">
    <source>
        <dbReference type="EMBL" id="KAF4369511.1"/>
    </source>
</evidence>
<dbReference type="Proteomes" id="UP000583929">
    <property type="component" value="Unassembled WGS sequence"/>
</dbReference>
<dbReference type="PANTHER" id="PTHR31662:SF33">
    <property type="entry name" value="DNA-BINDING STOREKEEPER PROTEIN TRANSCRIPTIONAL REGULATOR-LIKE PROTEIN"/>
    <property type="match status" value="1"/>
</dbReference>
<accession>A0A7J6FFP2</accession>
<dbReference type="EMBL" id="JAATIQ010000218">
    <property type="protein sequence ID" value="KAF4369511.1"/>
    <property type="molecule type" value="Genomic_DNA"/>
</dbReference>
<dbReference type="Proteomes" id="UP000525078">
    <property type="component" value="Unassembled WGS sequence"/>
</dbReference>
<organism evidence="5 7">
    <name type="scientific">Cannabis sativa</name>
    <name type="common">Hemp</name>
    <name type="synonym">Marijuana</name>
    <dbReference type="NCBI Taxonomy" id="3483"/>
    <lineage>
        <taxon>Eukaryota</taxon>
        <taxon>Viridiplantae</taxon>
        <taxon>Streptophyta</taxon>
        <taxon>Embryophyta</taxon>
        <taxon>Tracheophyta</taxon>
        <taxon>Spermatophyta</taxon>
        <taxon>Magnoliopsida</taxon>
        <taxon>eudicotyledons</taxon>
        <taxon>Gunneridae</taxon>
        <taxon>Pentapetalae</taxon>
        <taxon>rosids</taxon>
        <taxon>fabids</taxon>
        <taxon>Rosales</taxon>
        <taxon>Cannabaceae</taxon>
        <taxon>Cannabis</taxon>
    </lineage>
</organism>
<dbReference type="AlphaFoldDB" id="A0A7J6FFP2"/>
<dbReference type="InterPro" id="IPR007592">
    <property type="entry name" value="GEBP"/>
</dbReference>
<proteinExistence type="inferred from homology"/>
<dbReference type="InterPro" id="IPR053932">
    <property type="entry name" value="GeBP-like_DBD"/>
</dbReference>
<feature type="compositionally biased region" description="Acidic residues" evidence="2">
    <location>
        <begin position="211"/>
        <end position="221"/>
    </location>
</feature>
<dbReference type="GO" id="GO:0006355">
    <property type="term" value="P:regulation of DNA-templated transcription"/>
    <property type="evidence" value="ECO:0007669"/>
    <property type="project" value="InterPro"/>
</dbReference>
<protein>
    <recommendedName>
        <fullName evidence="3">Glabrous enhancer-binding protein-like DBD domain-containing protein</fullName>
    </recommendedName>
</protein>
<feature type="compositionally biased region" description="Basic and acidic residues" evidence="2">
    <location>
        <begin position="188"/>
        <end position="200"/>
    </location>
</feature>
<dbReference type="EMBL" id="JAATIP010000378">
    <property type="protein sequence ID" value="KAF4349958.1"/>
    <property type="molecule type" value="Genomic_DNA"/>
</dbReference>